<evidence type="ECO:0008006" key="3">
    <source>
        <dbReference type="Google" id="ProtNLM"/>
    </source>
</evidence>
<reference evidence="2" key="1">
    <citation type="submission" date="2016-11" db="EMBL/GenBank/DDBJ databases">
        <authorList>
            <person name="Varghese N."/>
            <person name="Submissions S."/>
        </authorList>
    </citation>
    <scope>NUCLEOTIDE SEQUENCE [LARGE SCALE GENOMIC DNA]</scope>
    <source>
        <strain evidence="2">DSM 26349</strain>
    </source>
</reference>
<dbReference type="Pfam" id="PF11236">
    <property type="entry name" value="DUF3037"/>
    <property type="match status" value="1"/>
</dbReference>
<dbReference type="EMBL" id="FQYV01000002">
    <property type="protein sequence ID" value="SHI43713.1"/>
    <property type="molecule type" value="Genomic_DNA"/>
</dbReference>
<proteinExistence type="predicted"/>
<evidence type="ECO:0000313" key="1">
    <source>
        <dbReference type="EMBL" id="SHI43713.1"/>
    </source>
</evidence>
<dbReference type="AlphaFoldDB" id="A0A1M6B5G9"/>
<dbReference type="Proteomes" id="UP000184172">
    <property type="component" value="Unassembled WGS sequence"/>
</dbReference>
<name>A0A1M6B5G9_9FLAO</name>
<dbReference type="InterPro" id="IPR021398">
    <property type="entry name" value="DUF3037"/>
</dbReference>
<sequence length="127" mass="14646">MPGKHLYEYAVIRLVPRVEREEFLNVGIILFSKGAKYLNCKYHINTEKLSHFSSELEAEEIEKNLKAFTKICTGSKNGGPVSEWEIPDRFRWLTAQRSSSIQTSRPHNGFSDDLDATLNRLFEELVL</sequence>
<gene>
    <name evidence="1" type="ORF">SAMN04487908_102103</name>
</gene>
<evidence type="ECO:0000313" key="2">
    <source>
        <dbReference type="Proteomes" id="UP000184172"/>
    </source>
</evidence>
<keyword evidence="2" id="KW-1185">Reference proteome</keyword>
<dbReference type="OrthoDB" id="9803207at2"/>
<dbReference type="RefSeq" id="WP_073214374.1">
    <property type="nucleotide sequence ID" value="NZ_FNNS01000004.1"/>
</dbReference>
<protein>
    <recommendedName>
        <fullName evidence="3">DUF3037 domain-containing protein</fullName>
    </recommendedName>
</protein>
<organism evidence="1 2">
    <name type="scientific">Aequorivita viscosa</name>
    <dbReference type="NCBI Taxonomy" id="797419"/>
    <lineage>
        <taxon>Bacteria</taxon>
        <taxon>Pseudomonadati</taxon>
        <taxon>Bacteroidota</taxon>
        <taxon>Flavobacteriia</taxon>
        <taxon>Flavobacteriales</taxon>
        <taxon>Flavobacteriaceae</taxon>
        <taxon>Aequorivita</taxon>
    </lineage>
</organism>
<accession>A0A1M6B5G9</accession>
<dbReference type="STRING" id="797419.SAMN05216556_104106"/>